<evidence type="ECO:0000313" key="2">
    <source>
        <dbReference type="EMBL" id="VEU42585.1"/>
    </source>
</evidence>
<reference evidence="2 3" key="1">
    <citation type="submission" date="2019-01" db="EMBL/GenBank/DDBJ databases">
        <authorList>
            <person name="Ferrante I. M."/>
        </authorList>
    </citation>
    <scope>NUCLEOTIDE SEQUENCE [LARGE SCALE GENOMIC DNA]</scope>
    <source>
        <strain evidence="2 3">B856</strain>
    </source>
</reference>
<protein>
    <submittedName>
        <fullName evidence="2">Uncharacterized protein</fullName>
    </submittedName>
</protein>
<dbReference type="EMBL" id="CAACVS010000455">
    <property type="protein sequence ID" value="VEU42585.1"/>
    <property type="molecule type" value="Genomic_DNA"/>
</dbReference>
<keyword evidence="3" id="KW-1185">Reference proteome</keyword>
<evidence type="ECO:0000256" key="1">
    <source>
        <dbReference type="SAM" id="MobiDB-lite"/>
    </source>
</evidence>
<proteinExistence type="predicted"/>
<dbReference type="Proteomes" id="UP000291116">
    <property type="component" value="Unassembled WGS sequence"/>
</dbReference>
<accession>A0A448ZKP4</accession>
<feature type="region of interest" description="Disordered" evidence="1">
    <location>
        <begin position="75"/>
        <end position="99"/>
    </location>
</feature>
<feature type="region of interest" description="Disordered" evidence="1">
    <location>
        <begin position="224"/>
        <end position="251"/>
    </location>
</feature>
<sequence length="392" mass="44860">MAPQNAPRLHSMRNSRRAWCCLVIWSVGILVSIDVSTATWSPHRPPLEAHHRLHQFRDRSHALGVVGKYTDALRGGSMATKSQPPQEPPLPQQDYQEEEQELLPQEYQHQQTPPPPPQPHEEKPFVPTISLKYAAKALLHTSEWNRRLLQGVKHWGRHRQHILSYPSHHYIEHQNHHPEHDAQQSKYVYGNIPVNVHPSRTWNPPIQASSGRFLEEEELSLFHAKTSRSETASQSDSRPNEINDETEGASHWGPELLPYLEHISEMLDIEADGVEVCLAMIYLDRACSVETLRSNGVPPCPFCAPRTVHRLGLAALLVAVQAVRGDPHEMQHPSEQQPNPRFRRLSQSLGIPDHQLEEMVHWMQAALGDEGMYVTFDEMKRWSQSWESIFSS</sequence>
<organism evidence="2 3">
    <name type="scientific">Pseudo-nitzschia multistriata</name>
    <dbReference type="NCBI Taxonomy" id="183589"/>
    <lineage>
        <taxon>Eukaryota</taxon>
        <taxon>Sar</taxon>
        <taxon>Stramenopiles</taxon>
        <taxon>Ochrophyta</taxon>
        <taxon>Bacillariophyta</taxon>
        <taxon>Bacillariophyceae</taxon>
        <taxon>Bacillariophycidae</taxon>
        <taxon>Bacillariales</taxon>
        <taxon>Bacillariaceae</taxon>
        <taxon>Pseudo-nitzschia</taxon>
    </lineage>
</organism>
<name>A0A448ZKP4_9STRA</name>
<evidence type="ECO:0000313" key="3">
    <source>
        <dbReference type="Proteomes" id="UP000291116"/>
    </source>
</evidence>
<dbReference type="OrthoDB" id="48475at2759"/>
<dbReference type="AlphaFoldDB" id="A0A448ZKP4"/>
<gene>
    <name evidence="2" type="ORF">PSNMU_V1.4_AUG-EV-PASAV3_0095580</name>
</gene>